<evidence type="ECO:0000313" key="2">
    <source>
        <dbReference type="EMBL" id="EEW37904.1"/>
    </source>
</evidence>
<sequence length="460" mass="52739">MFLQVESINDFVRFSLQYDIILIGSFGGLRMKEDKISFIKLSLVLLGYFIYNILYHMVYYSSGLALFVLLPFFLIDFLIFFFGNFFLLRDQMKIHSDFNQSKEMRFFSTIQLSLTLIGLLLQLSGIFTGELFLVNYISHFEITAGICLIYSVIFIIGLVQKVKISRSYKSIVKLSVFFGILLILFSNVTLLQNRFASVSYAKVSLQQSFKEIGLKGSLTIKGKKHVVEPNGVTLTDITYEEQLSDGTNLTKNLTAVEKDSNNYENEYKEDKLDFIQNYLSDEEKTLFNQINYRHFHFLLNLYRENGKTKNLVMNFKETVHEALGVNLFEKRLSELVPTNKGKLYSALLSKAILNRENGDTDAAGFYNIDPVELMNSKLVYMDTELIFYSDLNSKLDDHKSSPLDYFKEKLTSMPKGSFVDGIYKFSGSLLVNGKTQDIISTFVVEDGIGHFEKDAIKGKE</sequence>
<feature type="transmembrane region" description="Helical" evidence="1">
    <location>
        <begin position="171"/>
        <end position="191"/>
    </location>
</feature>
<dbReference type="eggNOG" id="ENOG5033S4R">
    <property type="taxonomic scope" value="Bacteria"/>
</dbReference>
<dbReference type="STRING" id="638301.HMPREF0444_0417"/>
<comment type="caution">
    <text evidence="2">The sequence shown here is derived from an EMBL/GenBank/DDBJ whole genome shotgun (WGS) entry which is preliminary data.</text>
</comment>
<dbReference type="EMBL" id="ACKZ01000009">
    <property type="protein sequence ID" value="EEW37904.1"/>
    <property type="molecule type" value="Genomic_DNA"/>
</dbReference>
<keyword evidence="3" id="KW-1185">Reference proteome</keyword>
<name>C8NES2_9LACT</name>
<keyword evidence="1" id="KW-0472">Membrane</keyword>
<dbReference type="AlphaFoldDB" id="C8NES2"/>
<feature type="transmembrane region" description="Helical" evidence="1">
    <location>
        <begin position="109"/>
        <end position="134"/>
    </location>
</feature>
<protein>
    <submittedName>
        <fullName evidence="2">Uncharacterized protein</fullName>
    </submittedName>
</protein>
<keyword evidence="1" id="KW-1133">Transmembrane helix</keyword>
<reference evidence="2 3" key="1">
    <citation type="submission" date="2009-08" db="EMBL/GenBank/DDBJ databases">
        <authorList>
            <person name="Muzny D."/>
            <person name="Qin X."/>
            <person name="Deng J."/>
            <person name="Jiang H."/>
            <person name="Liu Y."/>
            <person name="Qu J."/>
            <person name="Song X.-Z."/>
            <person name="Zhang L."/>
            <person name="Thornton R."/>
            <person name="Coyle M."/>
            <person name="Francisco L."/>
            <person name="Jackson L."/>
            <person name="Javaid M."/>
            <person name="Korchina V."/>
            <person name="Kovar C."/>
            <person name="Mata R."/>
            <person name="Mathew T."/>
            <person name="Ngo R."/>
            <person name="Nguyen L."/>
            <person name="Nguyen N."/>
            <person name="Okwuonu G."/>
            <person name="Ongeri F."/>
            <person name="Pham C."/>
            <person name="Simmons D."/>
            <person name="Wilczek-Boney K."/>
            <person name="Hale W."/>
            <person name="Jakkamsetti A."/>
            <person name="Pham P."/>
            <person name="Ruth R."/>
            <person name="San Lucas F."/>
            <person name="Warren J."/>
            <person name="Zhang J."/>
            <person name="Zhao Z."/>
            <person name="Zhou C."/>
            <person name="Zhu D."/>
            <person name="Lee S."/>
            <person name="Bess C."/>
            <person name="Blankenburg K."/>
            <person name="Forbes L."/>
            <person name="Fu Q."/>
            <person name="Gubbala S."/>
            <person name="Hirani K."/>
            <person name="Jayaseelan J.C."/>
            <person name="Lara F."/>
            <person name="Munidasa M."/>
            <person name="Palculict T."/>
            <person name="Patil S."/>
            <person name="Pu L.-L."/>
            <person name="Saada N."/>
            <person name="Tang L."/>
            <person name="Weissenberger G."/>
            <person name="Zhu Y."/>
            <person name="Hemphill L."/>
            <person name="Shang Y."/>
            <person name="Youmans B."/>
            <person name="Ayvaz T."/>
            <person name="Ross M."/>
            <person name="Santibanez J."/>
            <person name="Aqrawi P."/>
            <person name="Gross S."/>
            <person name="Joshi V."/>
            <person name="Fowler G."/>
            <person name="Nazareth L."/>
            <person name="Reid J."/>
            <person name="Worley K."/>
            <person name="Petrosino J."/>
            <person name="Highlander S."/>
            <person name="Gibbs R."/>
        </authorList>
    </citation>
    <scope>NUCLEOTIDE SEQUENCE [LARGE SCALE GENOMIC DNA]</scope>
    <source>
        <strain evidence="2 3">ATCC 49175</strain>
    </source>
</reference>
<dbReference type="HOGENOM" id="CLU_642381_0_0_9"/>
<organism evidence="2 3">
    <name type="scientific">Granulicatella adiacens ATCC 49175</name>
    <dbReference type="NCBI Taxonomy" id="638301"/>
    <lineage>
        <taxon>Bacteria</taxon>
        <taxon>Bacillati</taxon>
        <taxon>Bacillota</taxon>
        <taxon>Bacilli</taxon>
        <taxon>Lactobacillales</taxon>
        <taxon>Carnobacteriaceae</taxon>
        <taxon>Granulicatella</taxon>
    </lineage>
</organism>
<feature type="transmembrane region" description="Helical" evidence="1">
    <location>
        <begin position="64"/>
        <end position="88"/>
    </location>
</feature>
<evidence type="ECO:0000313" key="3">
    <source>
        <dbReference type="Proteomes" id="UP000005926"/>
    </source>
</evidence>
<accession>C8NES2</accession>
<feature type="transmembrane region" description="Helical" evidence="1">
    <location>
        <begin position="140"/>
        <end position="159"/>
    </location>
</feature>
<evidence type="ECO:0000256" key="1">
    <source>
        <dbReference type="SAM" id="Phobius"/>
    </source>
</evidence>
<gene>
    <name evidence="2" type="ORF">HMPREF0444_0417</name>
</gene>
<dbReference type="Proteomes" id="UP000005926">
    <property type="component" value="Unassembled WGS sequence"/>
</dbReference>
<feature type="transmembrane region" description="Helical" evidence="1">
    <location>
        <begin position="38"/>
        <end position="58"/>
    </location>
</feature>
<keyword evidence="1" id="KW-0812">Transmembrane</keyword>
<proteinExistence type="predicted"/>